<feature type="compositionally biased region" description="Basic and acidic residues" evidence="1">
    <location>
        <begin position="369"/>
        <end position="379"/>
    </location>
</feature>
<feature type="region of interest" description="Disordered" evidence="1">
    <location>
        <begin position="50"/>
        <end position="85"/>
    </location>
</feature>
<evidence type="ECO:0000313" key="2">
    <source>
        <dbReference type="EMBL" id="KAG7458576.1"/>
    </source>
</evidence>
<dbReference type="AlphaFoldDB" id="A0A9D3PHB7"/>
<dbReference type="EMBL" id="JAFDVH010000020">
    <property type="protein sequence ID" value="KAG7458576.1"/>
    <property type="molecule type" value="Genomic_DNA"/>
</dbReference>
<gene>
    <name evidence="2" type="ORF">MATL_G00221870</name>
</gene>
<feature type="compositionally biased region" description="Acidic residues" evidence="1">
    <location>
        <begin position="235"/>
        <end position="245"/>
    </location>
</feature>
<feature type="region of interest" description="Disordered" evidence="1">
    <location>
        <begin position="1"/>
        <end position="26"/>
    </location>
</feature>
<feature type="compositionally biased region" description="Basic and acidic residues" evidence="1">
    <location>
        <begin position="289"/>
        <end position="298"/>
    </location>
</feature>
<dbReference type="Proteomes" id="UP001046870">
    <property type="component" value="Chromosome 20"/>
</dbReference>
<organism evidence="2 3">
    <name type="scientific">Megalops atlanticus</name>
    <name type="common">Tarpon</name>
    <name type="synonym">Clupea gigantea</name>
    <dbReference type="NCBI Taxonomy" id="7932"/>
    <lineage>
        <taxon>Eukaryota</taxon>
        <taxon>Metazoa</taxon>
        <taxon>Chordata</taxon>
        <taxon>Craniata</taxon>
        <taxon>Vertebrata</taxon>
        <taxon>Euteleostomi</taxon>
        <taxon>Actinopterygii</taxon>
        <taxon>Neopterygii</taxon>
        <taxon>Teleostei</taxon>
        <taxon>Elopiformes</taxon>
        <taxon>Megalopidae</taxon>
        <taxon>Megalops</taxon>
    </lineage>
</organism>
<keyword evidence="3" id="KW-1185">Reference proteome</keyword>
<reference evidence="2" key="1">
    <citation type="submission" date="2021-01" db="EMBL/GenBank/DDBJ databases">
        <authorList>
            <person name="Zahm M."/>
            <person name="Roques C."/>
            <person name="Cabau C."/>
            <person name="Klopp C."/>
            <person name="Donnadieu C."/>
            <person name="Jouanno E."/>
            <person name="Lampietro C."/>
            <person name="Louis A."/>
            <person name="Herpin A."/>
            <person name="Echchiki A."/>
            <person name="Berthelot C."/>
            <person name="Parey E."/>
            <person name="Roest-Crollius H."/>
            <person name="Braasch I."/>
            <person name="Postlethwait J."/>
            <person name="Bobe J."/>
            <person name="Montfort J."/>
            <person name="Bouchez O."/>
            <person name="Begum T."/>
            <person name="Mejri S."/>
            <person name="Adams A."/>
            <person name="Chen W.-J."/>
            <person name="Guiguen Y."/>
        </authorList>
    </citation>
    <scope>NUCLEOTIDE SEQUENCE</scope>
    <source>
        <strain evidence="2">YG-15Mar2019-1</strain>
        <tissue evidence="2">Brain</tissue>
    </source>
</reference>
<accession>A0A9D3PHB7</accession>
<evidence type="ECO:0000313" key="3">
    <source>
        <dbReference type="Proteomes" id="UP001046870"/>
    </source>
</evidence>
<name>A0A9D3PHB7_MEGAT</name>
<feature type="region of interest" description="Disordered" evidence="1">
    <location>
        <begin position="317"/>
        <end position="379"/>
    </location>
</feature>
<comment type="caution">
    <text evidence="2">The sequence shown here is derived from an EMBL/GenBank/DDBJ whole genome shotgun (WGS) entry which is preliminary data.</text>
</comment>
<evidence type="ECO:0000256" key="1">
    <source>
        <dbReference type="SAM" id="MobiDB-lite"/>
    </source>
</evidence>
<feature type="compositionally biased region" description="Low complexity" evidence="1">
    <location>
        <begin position="343"/>
        <end position="363"/>
    </location>
</feature>
<feature type="compositionally biased region" description="Low complexity" evidence="1">
    <location>
        <begin position="320"/>
        <end position="330"/>
    </location>
</feature>
<protein>
    <submittedName>
        <fullName evidence="2">Uncharacterized protein</fullName>
    </submittedName>
</protein>
<sequence>MDTAQGLPSPEVMEIPERCGRGTPKIDTISEVTSSEETDSRSILTECHDDMSETEALREVPPPNAADGQMAAEQSHKETSEKVLNQESSCKAMLDDGEGGIDQGEEVISQGQEVIDHGEGVISQGERVIDRGGGVISQGERVIDQGEGMIDQGEGVIGQGKGVIDHREGVINHRERGIGHGEEVISQGQEVIHHREGMISQRERVTDHGELEKHSNVACIFGELAHFEKVHVQTIEEEQDEDTPEMDGSSEGLGSGEPGRTSQKAGSETEACGQKAENSTVKLRARKGSRGERERSRLDSMALLMMKLDQLDQDIENALSSPPSVSSVPSLTRADLSEQDLETWSTVTSPTPPTASGAKPKTTGMPSVSEKERAGVSERVRDWLTGSSCPARRRPQTDVFFSSVWRSSVLGTSHSVSGLLLVDR</sequence>
<feature type="region of interest" description="Disordered" evidence="1">
    <location>
        <begin position="235"/>
        <end position="298"/>
    </location>
</feature>
<dbReference type="OrthoDB" id="10667397at2759"/>
<proteinExistence type="predicted"/>